<dbReference type="EMBL" id="JACCJC010000008">
    <property type="protein sequence ID" value="KAF6238702.1"/>
    <property type="molecule type" value="Genomic_DNA"/>
</dbReference>
<protein>
    <submittedName>
        <fullName evidence="2">Uncharacterized protein</fullName>
    </submittedName>
</protein>
<dbReference type="Proteomes" id="UP000578531">
    <property type="component" value="Unassembled WGS sequence"/>
</dbReference>
<dbReference type="RefSeq" id="XP_037168001.1">
    <property type="nucleotide sequence ID" value="XM_037305136.1"/>
</dbReference>
<dbReference type="AlphaFoldDB" id="A0A8H6G1H9"/>
<reference evidence="2 3" key="1">
    <citation type="journal article" date="2020" name="Genomics">
        <title>Complete, high-quality genomes from long-read metagenomic sequencing of two wolf lichen thalli reveals enigmatic genome architecture.</title>
        <authorList>
            <person name="McKenzie S.K."/>
            <person name="Walston R.F."/>
            <person name="Allen J.L."/>
        </authorList>
    </citation>
    <scope>NUCLEOTIDE SEQUENCE [LARGE SCALE GENOMIC DNA]</scope>
    <source>
        <strain evidence="2">WasteWater2</strain>
    </source>
</reference>
<gene>
    <name evidence="2" type="ORF">HO173_003208</name>
</gene>
<evidence type="ECO:0000313" key="3">
    <source>
        <dbReference type="Proteomes" id="UP000578531"/>
    </source>
</evidence>
<feature type="compositionally biased region" description="Basic and acidic residues" evidence="1">
    <location>
        <begin position="95"/>
        <end position="112"/>
    </location>
</feature>
<keyword evidence="3" id="KW-1185">Reference proteome</keyword>
<comment type="caution">
    <text evidence="2">The sequence shown here is derived from an EMBL/GenBank/DDBJ whole genome shotgun (WGS) entry which is preliminary data.</text>
</comment>
<feature type="compositionally biased region" description="Pro residues" evidence="1">
    <location>
        <begin position="1"/>
        <end position="15"/>
    </location>
</feature>
<name>A0A8H6G1H9_9LECA</name>
<feature type="compositionally biased region" description="Basic and acidic residues" evidence="1">
    <location>
        <begin position="68"/>
        <end position="85"/>
    </location>
</feature>
<organism evidence="2 3">
    <name type="scientific">Letharia columbiana</name>
    <dbReference type="NCBI Taxonomy" id="112416"/>
    <lineage>
        <taxon>Eukaryota</taxon>
        <taxon>Fungi</taxon>
        <taxon>Dikarya</taxon>
        <taxon>Ascomycota</taxon>
        <taxon>Pezizomycotina</taxon>
        <taxon>Lecanoromycetes</taxon>
        <taxon>OSLEUM clade</taxon>
        <taxon>Lecanoromycetidae</taxon>
        <taxon>Lecanorales</taxon>
        <taxon>Lecanorineae</taxon>
        <taxon>Parmeliaceae</taxon>
        <taxon>Letharia</taxon>
    </lineage>
</organism>
<feature type="region of interest" description="Disordered" evidence="1">
    <location>
        <begin position="1"/>
        <end position="40"/>
    </location>
</feature>
<sequence length="112" mass="12214">MPPSTKSPSTPPCAARPPRSLHPPSTLAAKSSPSSVLGTSKNLLERMRYSRFKQQMEGVAPAPPTARAAKEEHQGTVFKAEKEENMDAMSGVEQTVKEEHFVKPEPEIKAEC</sequence>
<feature type="compositionally biased region" description="Polar residues" evidence="1">
    <location>
        <begin position="28"/>
        <end position="40"/>
    </location>
</feature>
<dbReference type="OrthoDB" id="3944408at2759"/>
<accession>A0A8H6G1H9</accession>
<evidence type="ECO:0000256" key="1">
    <source>
        <dbReference type="SAM" id="MobiDB-lite"/>
    </source>
</evidence>
<dbReference type="GeneID" id="59284877"/>
<proteinExistence type="predicted"/>
<evidence type="ECO:0000313" key="2">
    <source>
        <dbReference type="EMBL" id="KAF6238702.1"/>
    </source>
</evidence>
<feature type="region of interest" description="Disordered" evidence="1">
    <location>
        <begin position="57"/>
        <end position="112"/>
    </location>
</feature>